<evidence type="ECO:0000313" key="1">
    <source>
        <dbReference type="EMBL" id="CAE0585346.1"/>
    </source>
</evidence>
<gene>
    <name evidence="1" type="ORF">EHUX00137_LOCUS39078</name>
    <name evidence="2" type="ORF">EHUX00137_LOCUS39079</name>
    <name evidence="3" type="ORF">EHUX00137_LOCUS39080</name>
</gene>
<evidence type="ECO:0000313" key="3">
    <source>
        <dbReference type="EMBL" id="CAE0585348.1"/>
    </source>
</evidence>
<accession>A0A6V2WA83</accession>
<dbReference type="EMBL" id="HBIR01050054">
    <property type="protein sequence ID" value="CAE0585348.1"/>
    <property type="molecule type" value="Transcribed_RNA"/>
</dbReference>
<protein>
    <submittedName>
        <fullName evidence="3">Uncharacterized protein</fullName>
    </submittedName>
</protein>
<dbReference type="AlphaFoldDB" id="A0A6V2WA83"/>
<dbReference type="EMBL" id="HBIR01050053">
    <property type="protein sequence ID" value="CAE0585347.1"/>
    <property type="molecule type" value="Transcribed_RNA"/>
</dbReference>
<sequence length="196" mass="21322">MLRAVPFPDLSASDGAPVSRDRLFAWLQKDMRWCIARLPECDADFDHISALHGALFHTIGQMAPLAGYPAEFAQEVCPDDAPTVYECRHGVGHGVLYAVWLQRPELAGYSVSRQPRPYGLEQASEAEEADVEAMCAQADALSTKPYVNADTSGVPEYIVSLAMQDSPFGDACRSGAGHSTYLFDKALEEWGPAPTT</sequence>
<organism evidence="3">
    <name type="scientific">Emiliania huxleyi</name>
    <name type="common">Coccolithophore</name>
    <name type="synonym">Pontosphaera huxleyi</name>
    <dbReference type="NCBI Taxonomy" id="2903"/>
    <lineage>
        <taxon>Eukaryota</taxon>
        <taxon>Haptista</taxon>
        <taxon>Haptophyta</taxon>
        <taxon>Prymnesiophyceae</taxon>
        <taxon>Isochrysidales</taxon>
        <taxon>Noelaerhabdaceae</taxon>
        <taxon>Emiliania</taxon>
    </lineage>
</organism>
<reference evidence="3" key="1">
    <citation type="submission" date="2021-01" db="EMBL/GenBank/DDBJ databases">
        <authorList>
            <person name="Corre E."/>
            <person name="Pelletier E."/>
            <person name="Niang G."/>
            <person name="Scheremetjew M."/>
            <person name="Finn R."/>
            <person name="Kale V."/>
            <person name="Holt S."/>
            <person name="Cochrane G."/>
            <person name="Meng A."/>
            <person name="Brown T."/>
            <person name="Cohen L."/>
        </authorList>
    </citation>
    <scope>NUCLEOTIDE SEQUENCE</scope>
    <source>
        <strain evidence="3">379</strain>
    </source>
</reference>
<dbReference type="EMBL" id="HBIR01050052">
    <property type="protein sequence ID" value="CAE0585346.1"/>
    <property type="molecule type" value="Transcribed_RNA"/>
</dbReference>
<evidence type="ECO:0000313" key="2">
    <source>
        <dbReference type="EMBL" id="CAE0585347.1"/>
    </source>
</evidence>
<proteinExistence type="predicted"/>
<name>A0A6V2WA83_EMIHU</name>